<evidence type="ECO:0000256" key="6">
    <source>
        <dbReference type="ARBA" id="ARBA00022801"/>
    </source>
</evidence>
<dbReference type="InterPro" id="IPR036286">
    <property type="entry name" value="LexA/Signal_pep-like_sf"/>
</dbReference>
<evidence type="ECO:0000256" key="3">
    <source>
        <dbReference type="ARBA" id="ARBA00013208"/>
    </source>
</evidence>
<comment type="catalytic activity">
    <reaction evidence="1 8">
        <text>Cleavage of hydrophobic, N-terminal signal or leader sequences from secreted and periplasmic proteins.</text>
        <dbReference type="EC" id="3.4.21.89"/>
    </reaction>
</comment>
<evidence type="ECO:0000259" key="11">
    <source>
        <dbReference type="Pfam" id="PF10502"/>
    </source>
</evidence>
<dbReference type="InterPro" id="IPR019533">
    <property type="entry name" value="Peptidase_S26"/>
</dbReference>
<dbReference type="PANTHER" id="PTHR43390">
    <property type="entry name" value="SIGNAL PEPTIDASE I"/>
    <property type="match status" value="1"/>
</dbReference>
<evidence type="ECO:0000256" key="4">
    <source>
        <dbReference type="ARBA" id="ARBA00019232"/>
    </source>
</evidence>
<protein>
    <recommendedName>
        <fullName evidence="4 8">Signal peptidase I</fullName>
        <ecNumber evidence="3 8">3.4.21.89</ecNumber>
    </recommendedName>
</protein>
<dbReference type="EC" id="3.4.21.89" evidence="3 8"/>
<comment type="subcellular location">
    <subcellularLocation>
        <location evidence="9">Membrane</location>
        <topology evidence="9">Single-pass type II membrane protein</topology>
    </subcellularLocation>
</comment>
<dbReference type="PROSITE" id="PS00760">
    <property type="entry name" value="SPASE_I_2"/>
    <property type="match status" value="1"/>
</dbReference>
<feature type="region of interest" description="Disordered" evidence="10">
    <location>
        <begin position="1"/>
        <end position="20"/>
    </location>
</feature>
<comment type="caution">
    <text evidence="13">The sequence shown here is derived from an EMBL/GenBank/DDBJ whole genome shotgun (WGS) entry which is preliminary data.</text>
</comment>
<evidence type="ECO:0000313" key="13">
    <source>
        <dbReference type="EMBL" id="CAI3945790.1"/>
    </source>
</evidence>
<keyword evidence="6 8" id="KW-0378">Hydrolase</keyword>
<feature type="compositionally biased region" description="Low complexity" evidence="10">
    <location>
        <begin position="1"/>
        <end position="12"/>
    </location>
</feature>
<gene>
    <name evidence="12" type="ORF">R53529_LOCUS84</name>
    <name evidence="13" type="ORF">R53530_LOCUS1514</name>
</gene>
<feature type="domain" description="Peptidase S26" evidence="11">
    <location>
        <begin position="27"/>
        <end position="256"/>
    </location>
</feature>
<feature type="active site" evidence="7">
    <location>
        <position position="118"/>
    </location>
</feature>
<dbReference type="GO" id="GO:0004252">
    <property type="term" value="F:serine-type endopeptidase activity"/>
    <property type="evidence" value="ECO:0007669"/>
    <property type="project" value="InterPro"/>
</dbReference>
<evidence type="ECO:0000256" key="1">
    <source>
        <dbReference type="ARBA" id="ARBA00000677"/>
    </source>
</evidence>
<evidence type="ECO:0000256" key="10">
    <source>
        <dbReference type="SAM" id="MobiDB-lite"/>
    </source>
</evidence>
<dbReference type="NCBIfam" id="TIGR02227">
    <property type="entry name" value="sigpep_I_bact"/>
    <property type="match status" value="1"/>
</dbReference>
<feature type="transmembrane region" description="Helical" evidence="8">
    <location>
        <begin position="33"/>
        <end position="53"/>
    </location>
</feature>
<evidence type="ECO:0000313" key="15">
    <source>
        <dbReference type="Proteomes" id="UP001154259"/>
    </source>
</evidence>
<dbReference type="GO" id="GO:0009003">
    <property type="term" value="F:signal peptidase activity"/>
    <property type="evidence" value="ECO:0007669"/>
    <property type="project" value="UniProtKB-EC"/>
</dbReference>
<dbReference type="Pfam" id="PF10502">
    <property type="entry name" value="Peptidase_S26"/>
    <property type="match status" value="1"/>
</dbReference>
<dbReference type="Proteomes" id="UP001154255">
    <property type="component" value="Unassembled WGS sequence"/>
</dbReference>
<dbReference type="EMBL" id="CAMXCM010000003">
    <property type="protein sequence ID" value="CAI3945790.1"/>
    <property type="molecule type" value="Genomic_DNA"/>
</dbReference>
<comment type="similarity">
    <text evidence="2 9">Belongs to the peptidase S26 family.</text>
</comment>
<proteinExistence type="inferred from homology"/>
<feature type="active site" evidence="7">
    <location>
        <position position="57"/>
    </location>
</feature>
<evidence type="ECO:0000256" key="9">
    <source>
        <dbReference type="RuleBase" id="RU362042"/>
    </source>
</evidence>
<dbReference type="InterPro" id="IPR000223">
    <property type="entry name" value="Pept_S26A_signal_pept_1"/>
</dbReference>
<evidence type="ECO:0000313" key="12">
    <source>
        <dbReference type="EMBL" id="CAI3923478.1"/>
    </source>
</evidence>
<accession>A0A9W4TNS0</accession>
<dbReference type="SUPFAM" id="SSF51306">
    <property type="entry name" value="LexA/Signal peptidase"/>
    <property type="match status" value="1"/>
</dbReference>
<sequence>MNNNLNNDANQNPDGTKQKSTGLKGMMEMVSTVFWAVVIIVVVRCLLFAPFNIPSGSMIPTLLIGDYIFVSKYSYGYSKHSFFFSQPDFKGRIWYTPPQRGDVVVFRSTKPPFDYYVKRLIGLPGDTIQVKNGVLYIDDKPVNRRSDGPYTYQESPNKPEITENLYTEYLPRKDGSIVEHKILQAMINPCGEDLVCNGDINPNYTIPYHVPADHFFAMGDNRDHSADSRFNDPNTENYLGFVPIENLIGKVQFIFYSYDSKYPVWQFWHWPQEIRWNRLFKTVK</sequence>
<evidence type="ECO:0000313" key="14">
    <source>
        <dbReference type="Proteomes" id="UP001154255"/>
    </source>
</evidence>
<dbReference type="InterPro" id="IPR019757">
    <property type="entry name" value="Pept_S26A_signal_pept_1_Lys-AS"/>
</dbReference>
<dbReference type="PANTHER" id="PTHR43390:SF1">
    <property type="entry name" value="CHLOROPLAST PROCESSING PEPTIDASE"/>
    <property type="match status" value="1"/>
</dbReference>
<dbReference type="GO" id="GO:0016020">
    <property type="term" value="C:membrane"/>
    <property type="evidence" value="ECO:0007669"/>
    <property type="project" value="UniProtKB-SubCell"/>
</dbReference>
<organism evidence="13 14">
    <name type="scientific">Commensalibacter communis</name>
    <dbReference type="NCBI Taxonomy" id="2972786"/>
    <lineage>
        <taxon>Bacteria</taxon>
        <taxon>Pseudomonadati</taxon>
        <taxon>Pseudomonadota</taxon>
        <taxon>Alphaproteobacteria</taxon>
        <taxon>Acetobacterales</taxon>
        <taxon>Acetobacteraceae</taxon>
    </lineage>
</organism>
<dbReference type="PROSITE" id="PS00501">
    <property type="entry name" value="SPASE_I_1"/>
    <property type="match status" value="1"/>
</dbReference>
<dbReference type="Proteomes" id="UP001154259">
    <property type="component" value="Unassembled WGS sequence"/>
</dbReference>
<dbReference type="EMBL" id="CAMXCS010000001">
    <property type="protein sequence ID" value="CAI3923478.1"/>
    <property type="molecule type" value="Genomic_DNA"/>
</dbReference>
<evidence type="ECO:0000256" key="8">
    <source>
        <dbReference type="RuleBase" id="RU003993"/>
    </source>
</evidence>
<name>A0A9W4TNS0_9PROT</name>
<evidence type="ECO:0000256" key="5">
    <source>
        <dbReference type="ARBA" id="ARBA00022670"/>
    </source>
</evidence>
<dbReference type="GO" id="GO:0006465">
    <property type="term" value="P:signal peptide processing"/>
    <property type="evidence" value="ECO:0007669"/>
    <property type="project" value="InterPro"/>
</dbReference>
<dbReference type="AlphaFoldDB" id="A0A9W4TNS0"/>
<reference evidence="13" key="1">
    <citation type="submission" date="2022-10" db="EMBL/GenBank/DDBJ databases">
        <authorList>
            <person name="Botero Cardona J."/>
        </authorList>
    </citation>
    <scope>NUCLEOTIDE SEQUENCE</scope>
    <source>
        <strain evidence="13">LMG 31819</strain>
        <strain evidence="12">R-53529</strain>
    </source>
</reference>
<keyword evidence="15" id="KW-1185">Reference proteome</keyword>
<keyword evidence="8" id="KW-0812">Transmembrane</keyword>
<dbReference type="PRINTS" id="PR00727">
    <property type="entry name" value="LEADERPTASE"/>
</dbReference>
<dbReference type="RefSeq" id="WP_271788550.1">
    <property type="nucleotide sequence ID" value="NZ_CAMXCM010000003.1"/>
</dbReference>
<keyword evidence="5 8" id="KW-0645">Protease</keyword>
<evidence type="ECO:0000256" key="2">
    <source>
        <dbReference type="ARBA" id="ARBA00009370"/>
    </source>
</evidence>
<evidence type="ECO:0000256" key="7">
    <source>
        <dbReference type="PIRSR" id="PIRSR600223-1"/>
    </source>
</evidence>
<keyword evidence="8" id="KW-1133">Transmembrane helix</keyword>
<dbReference type="InterPro" id="IPR019756">
    <property type="entry name" value="Pept_S26A_signal_pept_1_Ser-AS"/>
</dbReference>
<dbReference type="CDD" id="cd06530">
    <property type="entry name" value="S26_SPase_I"/>
    <property type="match status" value="1"/>
</dbReference>
<keyword evidence="8" id="KW-0472">Membrane</keyword>
<dbReference type="Gene3D" id="2.10.109.10">
    <property type="entry name" value="Umud Fragment, subunit A"/>
    <property type="match status" value="1"/>
</dbReference>